<evidence type="ECO:0000313" key="2">
    <source>
        <dbReference type="Proteomes" id="UP001217089"/>
    </source>
</evidence>
<keyword evidence="2" id="KW-1185">Reference proteome</keyword>
<dbReference type="Proteomes" id="UP001217089">
    <property type="component" value="Unassembled WGS sequence"/>
</dbReference>
<proteinExistence type="predicted"/>
<organism evidence="1 2">
    <name type="scientific">Tegillarca granosa</name>
    <name type="common">Malaysian cockle</name>
    <name type="synonym">Anadara granosa</name>
    <dbReference type="NCBI Taxonomy" id="220873"/>
    <lineage>
        <taxon>Eukaryota</taxon>
        <taxon>Metazoa</taxon>
        <taxon>Spiralia</taxon>
        <taxon>Lophotrochozoa</taxon>
        <taxon>Mollusca</taxon>
        <taxon>Bivalvia</taxon>
        <taxon>Autobranchia</taxon>
        <taxon>Pteriomorphia</taxon>
        <taxon>Arcoida</taxon>
        <taxon>Arcoidea</taxon>
        <taxon>Arcidae</taxon>
        <taxon>Tegillarca</taxon>
    </lineage>
</organism>
<gene>
    <name evidence="1" type="ORF">KUTeg_010661</name>
</gene>
<evidence type="ECO:0000313" key="1">
    <source>
        <dbReference type="EMBL" id="KAJ8311780.1"/>
    </source>
</evidence>
<dbReference type="EMBL" id="JARBDR010000492">
    <property type="protein sequence ID" value="KAJ8311780.1"/>
    <property type="molecule type" value="Genomic_DNA"/>
</dbReference>
<comment type="caution">
    <text evidence="1">The sequence shown here is derived from an EMBL/GenBank/DDBJ whole genome shotgun (WGS) entry which is preliminary data.</text>
</comment>
<accession>A0ABQ9F300</accession>
<sequence length="178" mass="20313">MAERGMGLKTGEIQDFVQSVVVKETRKTPFKDGRPGYDWYHAFMERNAHIVKPTFEKELESSRAKVSKDQTDIWYGKFRDFLKALNLLDKPNRIYNADETGFSMGSKAGKVIGPQWLKQVPHISGGRSKERYSVMFTACAERKTMSPFFVYPEPKPRGNNPLHGTIEGSELVYTKKDG</sequence>
<evidence type="ECO:0008006" key="3">
    <source>
        <dbReference type="Google" id="ProtNLM"/>
    </source>
</evidence>
<reference evidence="1 2" key="1">
    <citation type="submission" date="2022-12" db="EMBL/GenBank/DDBJ databases">
        <title>Chromosome-level genome of Tegillarca granosa.</title>
        <authorList>
            <person name="Kim J."/>
        </authorList>
    </citation>
    <scope>NUCLEOTIDE SEQUENCE [LARGE SCALE GENOMIC DNA]</scope>
    <source>
        <strain evidence="1">Teg-2019</strain>
        <tissue evidence="1">Adductor muscle</tissue>
    </source>
</reference>
<protein>
    <recommendedName>
        <fullName evidence="3">Transposase</fullName>
    </recommendedName>
</protein>
<name>A0ABQ9F300_TEGGR</name>